<protein>
    <submittedName>
        <fullName evidence="2">Uncharacterized protein</fullName>
    </submittedName>
</protein>
<feature type="region of interest" description="Disordered" evidence="1">
    <location>
        <begin position="1140"/>
        <end position="1163"/>
    </location>
</feature>
<sequence length="1212" mass="139232">MTTRIPQPPDFFFSKAIEEKNMHAKMAFQRTASLEKSFLSLETAVSDTTRTLIRNINVEWQKLEKYEELSTAKEDERISLQEQIRNLNENKNIIEKQLIGVEKRIQSLKKSNDELKRSVNNTRRQEDKVSKEYNSEKQMLDEKLTYYRGKWQERYESRYANKPLVQEYEQAKRALSDTNEQLKCIKSELHGCKAEIFKAKCERGKRNAEESGFYPLEFFIIRLASIGIEVVKLEEDENKLLKDINSLQQNIDTKLMERKTKKSISSLNKLERSKNQVMKEFYLVSGNDDLEQPLDSPIKRKGITGNLQSTPQKIIRTNEDSLLNKYIQLSKTPQDLKDQTLDKHPISESEKQVMQEIKVRNRMEKLKLYTPKFSTPSELVPKTTVRIDSDSRLLRQNNKSFAFQASYSENHNSNRELPNRITSEGNTNIESTSGKSIKTNISLNTLGNSRVNELKSETFQYNPKKKINSYSETFQKNPIMQSKNRVTVSSNILRENCEMKQQQISENTSTRKKDLLKNLDFRNVVPDKNNQQKKHMGEDNPSKISQEFFVRSNEENEHGSNLSQSATHEKINIYNDKEYRFIKKIQPTKTIKKSNATINEENWLTDETVPAKTLQDIHMNRDIAIPQMKERNSLRSNNESLIRNDLEMRLEDVVNLSDDQEIKNKLTELSENAKKPRITTHTHAKYEGRRITQDKLQNTVAEKGPRLLTNSGKTFNEMHKSQDTPRELERRCNISLVTQPLNKTSDIMDQEMEEVDINDQHGIDPDISAETKGTQSVSTYEEQEQMDIESVQETRSTLEVNLQNEANRQEMHINRYDIHQESENTNRESISHTNILIDKAEVKQSLTVSSSRVIATDKTGDQPQGKYSKIAYDQKGRDSNAILPNSCDANKKQALRSQGDDNVTMELDQNSEDNSLAKSFERSVDSKIITEESSRVETEISNNKYSLLPEEPEISPRTNFSEPEVLFHSKLGEPISSYSSIATQREAYELKNHQSSNISTSSSDLQYFTPKSTDLTKKLQPNFHSPLIEETKTPSPQVVRTDTPSPFDFEKHMKILGELKKTPNFAYENRQMFKTGNNPEETQNIPLESSKTKNDMFETMTFFDSATAENGVSPKLLENEKAKTEESGFLSFALEDYLADSPDSSEQGGKEKSMFSFQCDSPKSGVKSPGFFPLFAADTQESAKDTKSGFVFNFGGAEKAPSPDQGSFKFLF</sequence>
<dbReference type="EMBL" id="BMAW01033493">
    <property type="protein sequence ID" value="GFU30517.1"/>
    <property type="molecule type" value="Genomic_DNA"/>
</dbReference>
<dbReference type="OrthoDB" id="6435504at2759"/>
<organism evidence="2 3">
    <name type="scientific">Nephila pilipes</name>
    <name type="common">Giant wood spider</name>
    <name type="synonym">Nephila maculata</name>
    <dbReference type="NCBI Taxonomy" id="299642"/>
    <lineage>
        <taxon>Eukaryota</taxon>
        <taxon>Metazoa</taxon>
        <taxon>Ecdysozoa</taxon>
        <taxon>Arthropoda</taxon>
        <taxon>Chelicerata</taxon>
        <taxon>Arachnida</taxon>
        <taxon>Araneae</taxon>
        <taxon>Araneomorphae</taxon>
        <taxon>Entelegynae</taxon>
        <taxon>Araneoidea</taxon>
        <taxon>Nephilidae</taxon>
        <taxon>Nephila</taxon>
    </lineage>
</organism>
<name>A0A8X6QPY7_NEPPI</name>
<evidence type="ECO:0000313" key="3">
    <source>
        <dbReference type="Proteomes" id="UP000887013"/>
    </source>
</evidence>
<feature type="region of interest" description="Disordered" evidence="1">
    <location>
        <begin position="706"/>
        <end position="727"/>
    </location>
</feature>
<feature type="region of interest" description="Disordered" evidence="1">
    <location>
        <begin position="411"/>
        <end position="433"/>
    </location>
</feature>
<dbReference type="AlphaFoldDB" id="A0A8X6QPY7"/>
<feature type="compositionally biased region" description="Polar residues" evidence="1">
    <location>
        <begin position="420"/>
        <end position="433"/>
    </location>
</feature>
<evidence type="ECO:0000313" key="2">
    <source>
        <dbReference type="EMBL" id="GFU30517.1"/>
    </source>
</evidence>
<accession>A0A8X6QPY7</accession>
<keyword evidence="3" id="KW-1185">Reference proteome</keyword>
<evidence type="ECO:0000256" key="1">
    <source>
        <dbReference type="SAM" id="MobiDB-lite"/>
    </source>
</evidence>
<dbReference type="Proteomes" id="UP000887013">
    <property type="component" value="Unassembled WGS sequence"/>
</dbReference>
<gene>
    <name evidence="2" type="primary">AVEN_213316_1</name>
    <name evidence="2" type="ORF">NPIL_61751</name>
</gene>
<comment type="caution">
    <text evidence="2">The sequence shown here is derived from an EMBL/GenBank/DDBJ whole genome shotgun (WGS) entry which is preliminary data.</text>
</comment>
<feature type="region of interest" description="Disordered" evidence="1">
    <location>
        <begin position="112"/>
        <end position="134"/>
    </location>
</feature>
<feature type="compositionally biased region" description="Basic and acidic residues" evidence="1">
    <location>
        <begin position="716"/>
        <end position="727"/>
    </location>
</feature>
<reference evidence="2" key="1">
    <citation type="submission" date="2020-08" db="EMBL/GenBank/DDBJ databases">
        <title>Multicomponent nature underlies the extraordinary mechanical properties of spider dragline silk.</title>
        <authorList>
            <person name="Kono N."/>
            <person name="Nakamura H."/>
            <person name="Mori M."/>
            <person name="Yoshida Y."/>
            <person name="Ohtoshi R."/>
            <person name="Malay A.D."/>
            <person name="Moran D.A.P."/>
            <person name="Tomita M."/>
            <person name="Numata K."/>
            <person name="Arakawa K."/>
        </authorList>
    </citation>
    <scope>NUCLEOTIDE SEQUENCE</scope>
</reference>
<proteinExistence type="predicted"/>